<reference evidence="7" key="1">
    <citation type="submission" date="2017-05" db="EMBL/GenBank/DDBJ databases">
        <title>Improved OligoMM genomes.</title>
        <authorList>
            <person name="Garzetti D."/>
        </authorList>
    </citation>
    <scope>NUCLEOTIDE SEQUENCE [LARGE SCALE GENOMIC DNA]</scope>
    <source>
        <strain evidence="7">YL45</strain>
    </source>
</reference>
<evidence type="ECO:0000259" key="5">
    <source>
        <dbReference type="PROSITE" id="PS50937"/>
    </source>
</evidence>
<keyword evidence="7" id="KW-1185">Reference proteome</keyword>
<dbReference type="PROSITE" id="PS50937">
    <property type="entry name" value="HTH_MERR_2"/>
    <property type="match status" value="1"/>
</dbReference>
<comment type="caution">
    <text evidence="6">The sequence shown here is derived from an EMBL/GenBank/DDBJ whole genome shotgun (WGS) entry which is preliminary data.</text>
</comment>
<evidence type="ECO:0000256" key="4">
    <source>
        <dbReference type="ARBA" id="ARBA00023163"/>
    </source>
</evidence>
<dbReference type="SUPFAM" id="SSF46955">
    <property type="entry name" value="Putative DNA-binding domain"/>
    <property type="match status" value="1"/>
</dbReference>
<evidence type="ECO:0000256" key="1">
    <source>
        <dbReference type="ARBA" id="ARBA00022491"/>
    </source>
</evidence>
<evidence type="ECO:0000313" key="7">
    <source>
        <dbReference type="Proteomes" id="UP000214610"/>
    </source>
</evidence>
<keyword evidence="1" id="KW-0678">Repressor</keyword>
<dbReference type="InterPro" id="IPR000551">
    <property type="entry name" value="MerR-type_HTH_dom"/>
</dbReference>
<dbReference type="EMBL" id="NHMP01000009">
    <property type="protein sequence ID" value="OXE45467.1"/>
    <property type="molecule type" value="Genomic_DNA"/>
</dbReference>
<dbReference type="Proteomes" id="UP000214610">
    <property type="component" value="Unassembled WGS sequence"/>
</dbReference>
<sequence>MKIVKKFSINGIAMRLDNDATELKKELWTIDELEDASGLSKRTIKYYAQLGLISPAIGETRSARYSVSHLNEIEFIRNLQNKGYTLKQIQEMKPRAEDTVPKKRKIAAPHLFYEFYLGQGVYIKFDNKDEQFESQTMKELALKMSEFLYKEHPKKQSNSSF</sequence>
<name>A0A227KDI8_9BURK</name>
<keyword evidence="3" id="KW-0238">DNA-binding</keyword>
<evidence type="ECO:0000256" key="3">
    <source>
        <dbReference type="ARBA" id="ARBA00023125"/>
    </source>
</evidence>
<dbReference type="CDD" id="cd00592">
    <property type="entry name" value="HTH_MerR-like"/>
    <property type="match status" value="1"/>
</dbReference>
<evidence type="ECO:0000313" key="6">
    <source>
        <dbReference type="EMBL" id="OXE45467.1"/>
    </source>
</evidence>
<dbReference type="Pfam" id="PF13411">
    <property type="entry name" value="MerR_1"/>
    <property type="match status" value="1"/>
</dbReference>
<feature type="domain" description="HTH merR-type" evidence="5">
    <location>
        <begin position="27"/>
        <end position="95"/>
    </location>
</feature>
<organism evidence="6 7">
    <name type="scientific">Turicimonas muris</name>
    <dbReference type="NCBI Taxonomy" id="1796652"/>
    <lineage>
        <taxon>Bacteria</taxon>
        <taxon>Pseudomonadati</taxon>
        <taxon>Pseudomonadota</taxon>
        <taxon>Betaproteobacteria</taxon>
        <taxon>Burkholderiales</taxon>
        <taxon>Sutterellaceae</taxon>
        <taxon>Turicimonas</taxon>
    </lineage>
</organism>
<proteinExistence type="predicted"/>
<evidence type="ECO:0000256" key="2">
    <source>
        <dbReference type="ARBA" id="ARBA00023015"/>
    </source>
</evidence>
<accession>A0A227KDI8</accession>
<dbReference type="RefSeq" id="WP_084081457.1">
    <property type="nucleotide sequence ID" value="NZ_CAJTBZ010000025.1"/>
</dbReference>
<keyword evidence="4" id="KW-0804">Transcription</keyword>
<gene>
    <name evidence="6" type="ORF">ADH67_11055</name>
</gene>
<dbReference type="InterPro" id="IPR047057">
    <property type="entry name" value="MerR_fam"/>
</dbReference>
<dbReference type="AlphaFoldDB" id="A0A227KDI8"/>
<dbReference type="PANTHER" id="PTHR30204">
    <property type="entry name" value="REDOX-CYCLING DRUG-SENSING TRANSCRIPTIONAL ACTIVATOR SOXR"/>
    <property type="match status" value="1"/>
</dbReference>
<dbReference type="GO" id="GO:0003677">
    <property type="term" value="F:DNA binding"/>
    <property type="evidence" value="ECO:0007669"/>
    <property type="project" value="UniProtKB-KW"/>
</dbReference>
<dbReference type="SMART" id="SM00422">
    <property type="entry name" value="HTH_MERR"/>
    <property type="match status" value="1"/>
</dbReference>
<dbReference type="PANTHER" id="PTHR30204:SF69">
    <property type="entry name" value="MERR-FAMILY TRANSCRIPTIONAL REGULATOR"/>
    <property type="match status" value="1"/>
</dbReference>
<dbReference type="InterPro" id="IPR009061">
    <property type="entry name" value="DNA-bd_dom_put_sf"/>
</dbReference>
<dbReference type="Gene3D" id="1.10.1660.10">
    <property type="match status" value="1"/>
</dbReference>
<dbReference type="PRINTS" id="PR00040">
    <property type="entry name" value="HTHMERR"/>
</dbReference>
<keyword evidence="2" id="KW-0805">Transcription regulation</keyword>
<dbReference type="GO" id="GO:0003700">
    <property type="term" value="F:DNA-binding transcription factor activity"/>
    <property type="evidence" value="ECO:0007669"/>
    <property type="project" value="InterPro"/>
</dbReference>
<protein>
    <recommendedName>
        <fullName evidence="5">HTH merR-type domain-containing protein</fullName>
    </recommendedName>
</protein>